<name>A0A845BMN0_9NEIS</name>
<dbReference type="EMBL" id="WSSB01000010">
    <property type="protein sequence ID" value="MXR37605.1"/>
    <property type="molecule type" value="Genomic_DNA"/>
</dbReference>
<dbReference type="SUPFAM" id="SSF56935">
    <property type="entry name" value="Porins"/>
    <property type="match status" value="1"/>
</dbReference>
<organism evidence="13 14">
    <name type="scientific">Craterilacuibacter sinensis</name>
    <dbReference type="NCBI Taxonomy" id="2686017"/>
    <lineage>
        <taxon>Bacteria</taxon>
        <taxon>Pseudomonadati</taxon>
        <taxon>Pseudomonadota</taxon>
        <taxon>Betaproteobacteria</taxon>
        <taxon>Neisseriales</taxon>
        <taxon>Neisseriaceae</taxon>
        <taxon>Craterilacuibacter</taxon>
    </lineage>
</organism>
<keyword evidence="6 11" id="KW-0732">Signal</keyword>
<evidence type="ECO:0000256" key="7">
    <source>
        <dbReference type="ARBA" id="ARBA00023065"/>
    </source>
</evidence>
<evidence type="ECO:0000256" key="2">
    <source>
        <dbReference type="ARBA" id="ARBA00011233"/>
    </source>
</evidence>
<dbReference type="GO" id="GO:0015288">
    <property type="term" value="F:porin activity"/>
    <property type="evidence" value="ECO:0007669"/>
    <property type="project" value="UniProtKB-KW"/>
</dbReference>
<protein>
    <submittedName>
        <fullName evidence="13">Porin</fullName>
    </submittedName>
</protein>
<dbReference type="GO" id="GO:0046930">
    <property type="term" value="C:pore complex"/>
    <property type="evidence" value="ECO:0007669"/>
    <property type="project" value="UniProtKB-KW"/>
</dbReference>
<dbReference type="InterPro" id="IPR001702">
    <property type="entry name" value="Porin_Gram-ve"/>
</dbReference>
<dbReference type="PRINTS" id="PR00184">
    <property type="entry name" value="NEISSPPORIN"/>
</dbReference>
<evidence type="ECO:0000256" key="11">
    <source>
        <dbReference type="SAM" id="SignalP"/>
    </source>
</evidence>
<evidence type="ECO:0000256" key="3">
    <source>
        <dbReference type="ARBA" id="ARBA00022448"/>
    </source>
</evidence>
<evidence type="ECO:0000256" key="10">
    <source>
        <dbReference type="ARBA" id="ARBA00023237"/>
    </source>
</evidence>
<dbReference type="AlphaFoldDB" id="A0A845BMN0"/>
<dbReference type="PANTHER" id="PTHR34501:SF9">
    <property type="entry name" value="MAJOR OUTER MEMBRANE PROTEIN P.IA"/>
    <property type="match status" value="1"/>
</dbReference>
<proteinExistence type="predicted"/>
<comment type="caution">
    <text evidence="13">The sequence shown here is derived from an EMBL/GenBank/DDBJ whole genome shotgun (WGS) entry which is preliminary data.</text>
</comment>
<gene>
    <name evidence="13" type="ORF">GQF02_11510</name>
</gene>
<evidence type="ECO:0000256" key="9">
    <source>
        <dbReference type="ARBA" id="ARBA00023136"/>
    </source>
</evidence>
<keyword evidence="7" id="KW-0406">Ion transport</keyword>
<accession>A0A845BMN0</accession>
<keyword evidence="5" id="KW-0812">Transmembrane</keyword>
<feature type="chain" id="PRO_5032565812" evidence="11">
    <location>
        <begin position="20"/>
        <end position="340"/>
    </location>
</feature>
<evidence type="ECO:0000259" key="12">
    <source>
        <dbReference type="Pfam" id="PF13609"/>
    </source>
</evidence>
<dbReference type="InterPro" id="IPR002299">
    <property type="entry name" value="Porin_Neis"/>
</dbReference>
<dbReference type="GO" id="GO:0009279">
    <property type="term" value="C:cell outer membrane"/>
    <property type="evidence" value="ECO:0007669"/>
    <property type="project" value="UniProtKB-SubCell"/>
</dbReference>
<dbReference type="InterPro" id="IPR023614">
    <property type="entry name" value="Porin_dom_sf"/>
</dbReference>
<evidence type="ECO:0000256" key="4">
    <source>
        <dbReference type="ARBA" id="ARBA00022452"/>
    </source>
</evidence>
<reference evidence="13 14" key="1">
    <citation type="submission" date="2019-12" db="EMBL/GenBank/DDBJ databases">
        <title>Neisseriaceae gen. nov. sp. Genome sequencing and assembly.</title>
        <authorList>
            <person name="Liu Z."/>
            <person name="Li A."/>
        </authorList>
    </citation>
    <scope>NUCLEOTIDE SEQUENCE [LARGE SCALE GENOMIC DNA]</scope>
    <source>
        <strain evidence="13 14">B2N2-7</strain>
    </source>
</reference>
<dbReference type="RefSeq" id="WP_160797308.1">
    <property type="nucleotide sequence ID" value="NZ_WSSB01000010.1"/>
</dbReference>
<evidence type="ECO:0000256" key="8">
    <source>
        <dbReference type="ARBA" id="ARBA00023114"/>
    </source>
</evidence>
<evidence type="ECO:0000256" key="6">
    <source>
        <dbReference type="ARBA" id="ARBA00022729"/>
    </source>
</evidence>
<evidence type="ECO:0000256" key="1">
    <source>
        <dbReference type="ARBA" id="ARBA00004571"/>
    </source>
</evidence>
<dbReference type="PANTHER" id="PTHR34501">
    <property type="entry name" value="PROTEIN YDDL-RELATED"/>
    <property type="match status" value="1"/>
</dbReference>
<keyword evidence="3" id="KW-0813">Transport</keyword>
<keyword evidence="4" id="KW-1134">Transmembrane beta strand</keyword>
<keyword evidence="8" id="KW-0626">Porin</keyword>
<dbReference type="GO" id="GO:0034220">
    <property type="term" value="P:monoatomic ion transmembrane transport"/>
    <property type="evidence" value="ECO:0007669"/>
    <property type="project" value="InterPro"/>
</dbReference>
<feature type="domain" description="Porin" evidence="12">
    <location>
        <begin position="7"/>
        <end position="319"/>
    </location>
</feature>
<dbReference type="Gene3D" id="2.40.160.10">
    <property type="entry name" value="Porin"/>
    <property type="match status" value="1"/>
</dbReference>
<dbReference type="PRINTS" id="PR00182">
    <property type="entry name" value="ECOLNEIPORIN"/>
</dbReference>
<dbReference type="InterPro" id="IPR033900">
    <property type="entry name" value="Gram_neg_porin_domain"/>
</dbReference>
<feature type="signal peptide" evidence="11">
    <location>
        <begin position="1"/>
        <end position="19"/>
    </location>
</feature>
<sequence length="340" mass="36179">MNKKIIALAVALLPAAAMADVTIYGAIKAGVESVKSGDDGAVTNVDDIGSRIGFKGSEDLGNGLKAIWQVESKLSIDGTDSNGNNTWATRDSFVGFAGDFGKVRIGKLSTYGNLDLESLDTYEYGSKAAGFSTFYRNDTRFNNAVRYDSPDLGGLTFAAAYGFDEAAGSANKWNIGGTYAFSNMFVGVDYLQKDAKVGTDSKQFRIEGGVDANNLYAALSYQYTKSQGGVASWAGDFADAAALAAIADKDVKTNEAGLTVAYTVDRFVPKFSYAKGWDAKIDGDKASDSGYDQWIVGVDYKFSKRTIAGLQYGQIKFDAGSDAGVNGDEKAVSFNVVHKF</sequence>
<evidence type="ECO:0000313" key="13">
    <source>
        <dbReference type="EMBL" id="MXR37605.1"/>
    </source>
</evidence>
<comment type="subcellular location">
    <subcellularLocation>
        <location evidence="1">Cell outer membrane</location>
        <topology evidence="1">Multi-pass membrane protein</topology>
    </subcellularLocation>
</comment>
<dbReference type="InterPro" id="IPR050298">
    <property type="entry name" value="Gram-neg_bact_OMP"/>
</dbReference>
<dbReference type="Pfam" id="PF13609">
    <property type="entry name" value="Porin_4"/>
    <property type="match status" value="1"/>
</dbReference>
<keyword evidence="10" id="KW-0998">Cell outer membrane</keyword>
<dbReference type="CDD" id="cd00342">
    <property type="entry name" value="gram_neg_porins"/>
    <property type="match status" value="1"/>
</dbReference>
<keyword evidence="9" id="KW-0472">Membrane</keyword>
<evidence type="ECO:0000256" key="5">
    <source>
        <dbReference type="ARBA" id="ARBA00022692"/>
    </source>
</evidence>
<evidence type="ECO:0000313" key="14">
    <source>
        <dbReference type="Proteomes" id="UP000467214"/>
    </source>
</evidence>
<comment type="subunit">
    <text evidence="2">Homotrimer.</text>
</comment>
<dbReference type="Proteomes" id="UP000467214">
    <property type="component" value="Unassembled WGS sequence"/>
</dbReference>
<keyword evidence="14" id="KW-1185">Reference proteome</keyword>